<keyword evidence="1" id="KW-0472">Membrane</keyword>
<name>A0A2G2Z377_CAPAN</name>
<proteinExistence type="predicted"/>
<keyword evidence="1" id="KW-0812">Transmembrane</keyword>
<evidence type="ECO:0000313" key="2">
    <source>
        <dbReference type="EMBL" id="PHT76446.1"/>
    </source>
</evidence>
<dbReference type="PANTHER" id="PTHR48007:SF4">
    <property type="entry name" value="LEUCINE-RICH REPEAT RECEPTOR-LIKE PROTEIN KINASE PXC1"/>
    <property type="match status" value="1"/>
</dbReference>
<dbReference type="Proteomes" id="UP000222542">
    <property type="component" value="Unassembled WGS sequence"/>
</dbReference>
<keyword evidence="3" id="KW-1185">Reference proteome</keyword>
<evidence type="ECO:0000313" key="3">
    <source>
        <dbReference type="Proteomes" id="UP000222542"/>
    </source>
</evidence>
<dbReference type="STRING" id="4072.A0A2G2Z377"/>
<keyword evidence="1" id="KW-1133">Transmembrane helix</keyword>
<gene>
    <name evidence="2" type="ORF">T459_19968</name>
</gene>
<reference evidence="2 3" key="1">
    <citation type="journal article" date="2014" name="Nat. Genet.">
        <title>Genome sequence of the hot pepper provides insights into the evolution of pungency in Capsicum species.</title>
        <authorList>
            <person name="Kim S."/>
            <person name="Park M."/>
            <person name="Yeom S.I."/>
            <person name="Kim Y.M."/>
            <person name="Lee J.M."/>
            <person name="Lee H.A."/>
            <person name="Seo E."/>
            <person name="Choi J."/>
            <person name="Cheong K."/>
            <person name="Kim K.T."/>
            <person name="Jung K."/>
            <person name="Lee G.W."/>
            <person name="Oh S.K."/>
            <person name="Bae C."/>
            <person name="Kim S.B."/>
            <person name="Lee H.Y."/>
            <person name="Kim S.Y."/>
            <person name="Kim M.S."/>
            <person name="Kang B.C."/>
            <person name="Jo Y.D."/>
            <person name="Yang H.B."/>
            <person name="Jeong H.J."/>
            <person name="Kang W.H."/>
            <person name="Kwon J.K."/>
            <person name="Shin C."/>
            <person name="Lim J.Y."/>
            <person name="Park J.H."/>
            <person name="Huh J.H."/>
            <person name="Kim J.S."/>
            <person name="Kim B.D."/>
            <person name="Cohen O."/>
            <person name="Paran I."/>
            <person name="Suh M.C."/>
            <person name="Lee S.B."/>
            <person name="Kim Y.K."/>
            <person name="Shin Y."/>
            <person name="Noh S.J."/>
            <person name="Park J."/>
            <person name="Seo Y.S."/>
            <person name="Kwon S.Y."/>
            <person name="Kim H.A."/>
            <person name="Park J.M."/>
            <person name="Kim H.J."/>
            <person name="Choi S.B."/>
            <person name="Bosland P.W."/>
            <person name="Reeves G."/>
            <person name="Jo S.H."/>
            <person name="Lee B.W."/>
            <person name="Cho H.T."/>
            <person name="Choi H.S."/>
            <person name="Lee M.S."/>
            <person name="Yu Y."/>
            <person name="Do Choi Y."/>
            <person name="Park B.S."/>
            <person name="van Deynze A."/>
            <person name="Ashrafi H."/>
            <person name="Hill T."/>
            <person name="Kim W.T."/>
            <person name="Pai H.S."/>
            <person name="Ahn H.K."/>
            <person name="Yeam I."/>
            <person name="Giovannoni J.J."/>
            <person name="Rose J.K."/>
            <person name="Sorensen I."/>
            <person name="Lee S.J."/>
            <person name="Kim R.W."/>
            <person name="Choi I.Y."/>
            <person name="Choi B.S."/>
            <person name="Lim J.S."/>
            <person name="Lee Y.H."/>
            <person name="Choi D."/>
        </authorList>
    </citation>
    <scope>NUCLEOTIDE SEQUENCE [LARGE SCALE GENOMIC DNA]</scope>
    <source>
        <strain evidence="3">cv. CM334</strain>
    </source>
</reference>
<organism evidence="2 3">
    <name type="scientific">Capsicum annuum</name>
    <name type="common">Capsicum pepper</name>
    <dbReference type="NCBI Taxonomy" id="4072"/>
    <lineage>
        <taxon>Eukaryota</taxon>
        <taxon>Viridiplantae</taxon>
        <taxon>Streptophyta</taxon>
        <taxon>Embryophyta</taxon>
        <taxon>Tracheophyta</taxon>
        <taxon>Spermatophyta</taxon>
        <taxon>Magnoliopsida</taxon>
        <taxon>eudicotyledons</taxon>
        <taxon>Gunneridae</taxon>
        <taxon>Pentapetalae</taxon>
        <taxon>asterids</taxon>
        <taxon>lamiids</taxon>
        <taxon>Solanales</taxon>
        <taxon>Solanaceae</taxon>
        <taxon>Solanoideae</taxon>
        <taxon>Capsiceae</taxon>
        <taxon>Capsicum</taxon>
    </lineage>
</organism>
<comment type="caution">
    <text evidence="2">The sequence shown here is derived from an EMBL/GenBank/DDBJ whole genome shotgun (WGS) entry which is preliminary data.</text>
</comment>
<feature type="transmembrane region" description="Helical" evidence="1">
    <location>
        <begin position="73"/>
        <end position="94"/>
    </location>
</feature>
<sequence>MDVASDEEIERLSMDVDSDSSRLLPSNLIDIIVDKFGSSAFVHNTDLCSISLEVSCSADGTTFAKRKPKLSTLAIVAIVAAAVILSGVCLITIINMKARWRREREDKTFVVESTSLALTNSNVIIGKLVLFNKTLPSKYEDWEAGTKALLDKEYLIGGGTIGSVYRSFFEGGVSIVVKKNIETCVEQKNISNNMHLMFIIRVQQISKLSLAHEARVAYMLII</sequence>
<dbReference type="InterPro" id="IPR046959">
    <property type="entry name" value="PRK1-6/SRF4-like"/>
</dbReference>
<reference evidence="2 3" key="2">
    <citation type="journal article" date="2017" name="Genome Biol.">
        <title>New reference genome sequences of hot pepper reveal the massive evolution of plant disease-resistance genes by retroduplication.</title>
        <authorList>
            <person name="Kim S."/>
            <person name="Park J."/>
            <person name="Yeom S.I."/>
            <person name="Kim Y.M."/>
            <person name="Seo E."/>
            <person name="Kim K.T."/>
            <person name="Kim M.S."/>
            <person name="Lee J.M."/>
            <person name="Cheong K."/>
            <person name="Shin H.S."/>
            <person name="Kim S.B."/>
            <person name="Han K."/>
            <person name="Lee J."/>
            <person name="Park M."/>
            <person name="Lee H.A."/>
            <person name="Lee H.Y."/>
            <person name="Lee Y."/>
            <person name="Oh S."/>
            <person name="Lee J.H."/>
            <person name="Choi E."/>
            <person name="Choi E."/>
            <person name="Lee S.E."/>
            <person name="Jeon J."/>
            <person name="Kim H."/>
            <person name="Choi G."/>
            <person name="Song H."/>
            <person name="Lee J."/>
            <person name="Lee S.C."/>
            <person name="Kwon J.K."/>
            <person name="Lee H.Y."/>
            <person name="Koo N."/>
            <person name="Hong Y."/>
            <person name="Kim R.W."/>
            <person name="Kang W.H."/>
            <person name="Huh J.H."/>
            <person name="Kang B.C."/>
            <person name="Yang T.J."/>
            <person name="Lee Y.H."/>
            <person name="Bennetzen J.L."/>
            <person name="Choi D."/>
        </authorList>
    </citation>
    <scope>NUCLEOTIDE SEQUENCE [LARGE SCALE GENOMIC DNA]</scope>
    <source>
        <strain evidence="3">cv. CM334</strain>
    </source>
</reference>
<evidence type="ECO:0000256" key="1">
    <source>
        <dbReference type="SAM" id="Phobius"/>
    </source>
</evidence>
<dbReference type="Gramene" id="PHT76446">
    <property type="protein sequence ID" value="PHT76446"/>
    <property type="gene ID" value="T459_19968"/>
</dbReference>
<protein>
    <submittedName>
        <fullName evidence="2">Uncharacterized protein</fullName>
    </submittedName>
</protein>
<dbReference type="AlphaFoldDB" id="A0A2G2Z377"/>
<accession>A0A2G2Z377</accession>
<dbReference type="PANTHER" id="PTHR48007">
    <property type="entry name" value="LEUCINE-RICH REPEAT RECEPTOR-LIKE PROTEIN KINASE PXC1"/>
    <property type="match status" value="1"/>
</dbReference>
<dbReference type="EMBL" id="AYRZ02000007">
    <property type="protein sequence ID" value="PHT76446.1"/>
    <property type="molecule type" value="Genomic_DNA"/>
</dbReference>